<protein>
    <recommendedName>
        <fullName evidence="1">Endonuclease/exonuclease/phosphatase domain-containing protein</fullName>
    </recommendedName>
</protein>
<dbReference type="Proteomes" id="UP001291623">
    <property type="component" value="Unassembled WGS sequence"/>
</dbReference>
<dbReference type="InterPro" id="IPR036691">
    <property type="entry name" value="Endo/exonu/phosph_ase_sf"/>
</dbReference>
<evidence type="ECO:0000313" key="2">
    <source>
        <dbReference type="EMBL" id="KAK4350790.1"/>
    </source>
</evidence>
<dbReference type="InterPro" id="IPR005135">
    <property type="entry name" value="Endo/exonuclease/phosphatase"/>
</dbReference>
<evidence type="ECO:0000259" key="1">
    <source>
        <dbReference type="Pfam" id="PF03372"/>
    </source>
</evidence>
<dbReference type="AlphaFoldDB" id="A0AAE1RFS7"/>
<comment type="caution">
    <text evidence="2">The sequence shown here is derived from an EMBL/GenBank/DDBJ whole genome shotgun (WGS) entry which is preliminary data.</text>
</comment>
<dbReference type="Pfam" id="PF03372">
    <property type="entry name" value="Exo_endo_phos"/>
    <property type="match status" value="1"/>
</dbReference>
<sequence>MCYPLRHHLLGSPHDSFMPHSSTGSIPTVARRGLWDKLRDYGTSISQPWIVLGDFNTVMREEERYNMAPIGNYEMKDVIDCRNDLGLSDMNSTGCEFTFNRDNKFSKLDRALINGVWLQEGWYGNAHFRRPGPFSDHTPCIVSILDPPRPKNKPFKFLNMWTAHAEFGNIIADAWSRDIPGTAQFTLCRHLYSLKRPLRYLNAMNFSHISMRVKRAKEELDIAQQKLLDNPHLVHLHAKVTELDTLRSNDLIEAEMSYLRQLAKCEHLKLSDRCTKFFHAMVKSNSKRNFIAATEKRTAHDDPTSIDQVAEEFISHYKGLLGTGGGL</sequence>
<dbReference type="Gene3D" id="3.60.10.10">
    <property type="entry name" value="Endonuclease/exonuclease/phosphatase"/>
    <property type="match status" value="1"/>
</dbReference>
<evidence type="ECO:0000313" key="3">
    <source>
        <dbReference type="Proteomes" id="UP001291623"/>
    </source>
</evidence>
<reference evidence="2" key="1">
    <citation type="submission" date="2023-12" db="EMBL/GenBank/DDBJ databases">
        <title>Genome assembly of Anisodus tanguticus.</title>
        <authorList>
            <person name="Wang Y.-J."/>
        </authorList>
    </citation>
    <scope>NUCLEOTIDE SEQUENCE</scope>
    <source>
        <strain evidence="2">KB-2021</strain>
        <tissue evidence="2">Leaf</tissue>
    </source>
</reference>
<accession>A0AAE1RFS7</accession>
<dbReference type="EMBL" id="JAVYJV010000016">
    <property type="protein sequence ID" value="KAK4350790.1"/>
    <property type="molecule type" value="Genomic_DNA"/>
</dbReference>
<name>A0AAE1RFS7_9SOLA</name>
<proteinExistence type="predicted"/>
<dbReference type="PANTHER" id="PTHR33710:SF86">
    <property type="entry name" value="VIRAL MOVEMENT PROTEIN"/>
    <property type="match status" value="1"/>
</dbReference>
<keyword evidence="3" id="KW-1185">Reference proteome</keyword>
<feature type="domain" description="Endonuclease/exonuclease/phosphatase" evidence="1">
    <location>
        <begin position="19"/>
        <end position="137"/>
    </location>
</feature>
<gene>
    <name evidence="2" type="ORF">RND71_030103</name>
</gene>
<organism evidence="2 3">
    <name type="scientific">Anisodus tanguticus</name>
    <dbReference type="NCBI Taxonomy" id="243964"/>
    <lineage>
        <taxon>Eukaryota</taxon>
        <taxon>Viridiplantae</taxon>
        <taxon>Streptophyta</taxon>
        <taxon>Embryophyta</taxon>
        <taxon>Tracheophyta</taxon>
        <taxon>Spermatophyta</taxon>
        <taxon>Magnoliopsida</taxon>
        <taxon>eudicotyledons</taxon>
        <taxon>Gunneridae</taxon>
        <taxon>Pentapetalae</taxon>
        <taxon>asterids</taxon>
        <taxon>lamiids</taxon>
        <taxon>Solanales</taxon>
        <taxon>Solanaceae</taxon>
        <taxon>Solanoideae</taxon>
        <taxon>Hyoscyameae</taxon>
        <taxon>Anisodus</taxon>
    </lineage>
</organism>
<dbReference type="PANTHER" id="PTHR33710">
    <property type="entry name" value="BNAC02G09200D PROTEIN"/>
    <property type="match status" value="1"/>
</dbReference>
<dbReference type="GO" id="GO:0003824">
    <property type="term" value="F:catalytic activity"/>
    <property type="evidence" value="ECO:0007669"/>
    <property type="project" value="InterPro"/>
</dbReference>
<dbReference type="SUPFAM" id="SSF56219">
    <property type="entry name" value="DNase I-like"/>
    <property type="match status" value="1"/>
</dbReference>